<dbReference type="InterPro" id="IPR026869">
    <property type="entry name" value="EgtC-like"/>
</dbReference>
<evidence type="ECO:0000259" key="2">
    <source>
        <dbReference type="PROSITE" id="PS51278"/>
    </source>
</evidence>
<dbReference type="Pfam" id="PF13230">
    <property type="entry name" value="GATase_4"/>
    <property type="match status" value="1"/>
</dbReference>
<dbReference type="Gene3D" id="3.60.20.10">
    <property type="entry name" value="Glutamine Phosphoribosylpyrophosphate, subunit 1, domain 1"/>
    <property type="match status" value="1"/>
</dbReference>
<proteinExistence type="predicted"/>
<dbReference type="PROSITE" id="PS51278">
    <property type="entry name" value="GATASE_TYPE_2"/>
    <property type="match status" value="1"/>
</dbReference>
<keyword evidence="4" id="KW-1185">Reference proteome</keyword>
<gene>
    <name evidence="3" type="ORF">SAMN04489760_103197</name>
</gene>
<dbReference type="EMBL" id="FOBS01000003">
    <property type="protein sequence ID" value="SEM07362.1"/>
    <property type="molecule type" value="Genomic_DNA"/>
</dbReference>
<dbReference type="AlphaFoldDB" id="A0A1H7VDM4"/>
<dbReference type="PANTHER" id="PTHR42824:SF1">
    <property type="entry name" value="GLUTAMINE AMIDOTRANSFERASE YAFJ-RELATED"/>
    <property type="match status" value="1"/>
</dbReference>
<name>A0A1H7VDM4_9BACT</name>
<sequence length="231" mass="26394">MCRLLGITNFDFATHRQIIDSFCDLARTGNVMAGDPPGHGDGWGMALHLNGRWEVHKSGRNLLEERDQVLSLLREVGECPVLILHLRKSAWSNSATTRHAHPFQHKNTVFAHNGTIYNYQGLIPGITVPGLAEDALDTEVFFLRLMSDPSPFLREAFLNTVSVIQRDYSFSALNCLFSDGRKLFAYRDYTKEPEYYSLFKASDKSSWFISSQPLTENFFWKLMKKKELLVV</sequence>
<dbReference type="GO" id="GO:0016740">
    <property type="term" value="F:transferase activity"/>
    <property type="evidence" value="ECO:0007669"/>
    <property type="project" value="UniProtKB-KW"/>
</dbReference>
<dbReference type="STRING" id="43775.SAMN04489760_103197"/>
<reference evidence="3 4" key="1">
    <citation type="submission" date="2016-10" db="EMBL/GenBank/DDBJ databases">
        <authorList>
            <person name="de Groot N.N."/>
        </authorList>
    </citation>
    <scope>NUCLEOTIDE SEQUENCE [LARGE SCALE GENOMIC DNA]</scope>
    <source>
        <strain evidence="3 4">DSM 8423</strain>
    </source>
</reference>
<dbReference type="SUPFAM" id="SSF56235">
    <property type="entry name" value="N-terminal nucleophile aminohydrolases (Ntn hydrolases)"/>
    <property type="match status" value="1"/>
</dbReference>
<evidence type="ECO:0000313" key="4">
    <source>
        <dbReference type="Proteomes" id="UP000198744"/>
    </source>
</evidence>
<organism evidence="3 4">
    <name type="scientific">Syntrophus gentianae</name>
    <dbReference type="NCBI Taxonomy" id="43775"/>
    <lineage>
        <taxon>Bacteria</taxon>
        <taxon>Pseudomonadati</taxon>
        <taxon>Thermodesulfobacteriota</taxon>
        <taxon>Syntrophia</taxon>
        <taxon>Syntrophales</taxon>
        <taxon>Syntrophaceae</taxon>
        <taxon>Syntrophus</taxon>
    </lineage>
</organism>
<accession>A0A1H7VDM4</accession>
<dbReference type="Proteomes" id="UP000198744">
    <property type="component" value="Unassembled WGS sequence"/>
</dbReference>
<keyword evidence="3" id="KW-0808">Transferase</keyword>
<dbReference type="InterPro" id="IPR017932">
    <property type="entry name" value="GATase_2_dom"/>
</dbReference>
<dbReference type="OrthoDB" id="321954at2"/>
<evidence type="ECO:0000256" key="1">
    <source>
        <dbReference type="ARBA" id="ARBA00022962"/>
    </source>
</evidence>
<protein>
    <submittedName>
        <fullName evidence="3">Glutamine amidotransferase</fullName>
    </submittedName>
</protein>
<keyword evidence="1 3" id="KW-0315">Glutamine amidotransferase</keyword>
<dbReference type="PANTHER" id="PTHR42824">
    <property type="entry name" value="GLUTAMINE AMIDOTRANSFERASE"/>
    <property type="match status" value="1"/>
</dbReference>
<dbReference type="RefSeq" id="WP_093882331.1">
    <property type="nucleotide sequence ID" value="NZ_FOBS01000003.1"/>
</dbReference>
<feature type="domain" description="Glutamine amidotransferase type-2" evidence="2">
    <location>
        <begin position="2"/>
        <end position="231"/>
    </location>
</feature>
<evidence type="ECO:0000313" key="3">
    <source>
        <dbReference type="EMBL" id="SEM07362.1"/>
    </source>
</evidence>
<dbReference type="InterPro" id="IPR029055">
    <property type="entry name" value="Ntn_hydrolases_N"/>
</dbReference>